<evidence type="ECO:0000259" key="2">
    <source>
        <dbReference type="Pfam" id="PF25273"/>
    </source>
</evidence>
<evidence type="ECO:0000256" key="1">
    <source>
        <dbReference type="SAM" id="MobiDB-lite"/>
    </source>
</evidence>
<accession>A0ABP0QU29</accession>
<sequence length="597" mass="68279">MDDVLPRVDDVSDSSSGVAAEAKTAPRARGVKRKAPLDSEVDLRAALGKSCPCKSKCFEQFRDGDGFSLLLQLRTDWCQTHKLDQDKLAFDLIKDHDSDGQSRQWLLLGRKVCLKAWKRLRGVGSRRFNKLRAAVGDGLVAPPVDLRYLTRPGSESDSEVRSSVASFLSEIYHSVAETLPDFRDDTADDDVPAMIEVDREEEHDPYGEFLESPDAVTVMKVNAVTGEPKRKKPRKMRGSIKLNPSRAAQVDSVEGEAGCEPRWLPPGQIKDYWEQYRQRHKATTFKCASFTLFYRVWLSDFPFLKFRAQRQHPECAVCVKHKMAIRNLGHHLNARQKQQEEFHRHLHHQYLDRLQYWSWRGISRARGASVTLIIDGMDQSKFGYPRAPCLRSKDFASFSRPRAHVIGCISHGRSICFAVTEPDLPKDSTTHVEFLAFVLTKLSRDGLSLSDVELTVMCDNTPRECKNNTMLQFLSSMVSKGTLREATLSSLRSGHSHEDIDQTFGRLSKYMARHARLAQTPNDFIHIIRKFLQESDFPYENCSKRYVTKIDQTRDWQFRCTECSLRVFLLYRGVLFGRCLFLTAQEKFSYGRGARAH</sequence>
<gene>
    <name evidence="3" type="ORF">CCMP2556_LOCUS43902</name>
</gene>
<comment type="caution">
    <text evidence="3">The sequence shown here is derived from an EMBL/GenBank/DDBJ whole genome shotgun (WGS) entry which is preliminary data.</text>
</comment>
<name>A0ABP0QU29_9DINO</name>
<feature type="region of interest" description="Disordered" evidence="1">
    <location>
        <begin position="1"/>
        <end position="33"/>
    </location>
</feature>
<evidence type="ECO:0000313" key="4">
    <source>
        <dbReference type="Proteomes" id="UP001642484"/>
    </source>
</evidence>
<feature type="domain" description="DUF7869" evidence="2">
    <location>
        <begin position="402"/>
        <end position="540"/>
    </location>
</feature>
<reference evidence="3 4" key="1">
    <citation type="submission" date="2024-02" db="EMBL/GenBank/DDBJ databases">
        <authorList>
            <person name="Chen Y."/>
            <person name="Shah S."/>
            <person name="Dougan E. K."/>
            <person name="Thang M."/>
            <person name="Chan C."/>
        </authorList>
    </citation>
    <scope>NUCLEOTIDE SEQUENCE [LARGE SCALE GENOMIC DNA]</scope>
</reference>
<dbReference type="InterPro" id="IPR057191">
    <property type="entry name" value="DUF7869"/>
</dbReference>
<dbReference type="Proteomes" id="UP001642484">
    <property type="component" value="Unassembled WGS sequence"/>
</dbReference>
<proteinExistence type="predicted"/>
<keyword evidence="4" id="KW-1185">Reference proteome</keyword>
<dbReference type="Pfam" id="PF25273">
    <property type="entry name" value="DUF7869"/>
    <property type="match status" value="1"/>
</dbReference>
<dbReference type="PANTHER" id="PTHR33153">
    <property type="entry name" value="MYND-TYPE DOMAIN-CONTAINING PROTEIN"/>
    <property type="match status" value="1"/>
</dbReference>
<protein>
    <recommendedName>
        <fullName evidence="2">DUF7869 domain-containing protein</fullName>
    </recommendedName>
</protein>
<dbReference type="EMBL" id="CAXAMN010024985">
    <property type="protein sequence ID" value="CAK9091588.1"/>
    <property type="molecule type" value="Genomic_DNA"/>
</dbReference>
<evidence type="ECO:0000313" key="3">
    <source>
        <dbReference type="EMBL" id="CAK9091588.1"/>
    </source>
</evidence>
<feature type="compositionally biased region" description="Basic and acidic residues" evidence="1">
    <location>
        <begin position="1"/>
        <end position="10"/>
    </location>
</feature>
<dbReference type="PANTHER" id="PTHR33153:SF3">
    <property type="entry name" value="TRAFFICKING PROTEIN PARTICLE COMPLEX SUBUNIT 11 DOMAIN-CONTAINING PROTEIN"/>
    <property type="match status" value="1"/>
</dbReference>
<organism evidence="3 4">
    <name type="scientific">Durusdinium trenchii</name>
    <dbReference type="NCBI Taxonomy" id="1381693"/>
    <lineage>
        <taxon>Eukaryota</taxon>
        <taxon>Sar</taxon>
        <taxon>Alveolata</taxon>
        <taxon>Dinophyceae</taxon>
        <taxon>Suessiales</taxon>
        <taxon>Symbiodiniaceae</taxon>
        <taxon>Durusdinium</taxon>
    </lineage>
</organism>